<evidence type="ECO:0000256" key="6">
    <source>
        <dbReference type="ARBA" id="ARBA00023180"/>
    </source>
</evidence>
<keyword evidence="6" id="KW-0325">Glycoprotein</keyword>
<feature type="transmembrane region" description="Helical" evidence="9">
    <location>
        <begin position="401"/>
        <end position="424"/>
    </location>
</feature>
<keyword evidence="5 9" id="KW-0472">Membrane</keyword>
<dbReference type="GO" id="GO:0005886">
    <property type="term" value="C:plasma membrane"/>
    <property type="evidence" value="ECO:0007669"/>
    <property type="project" value="UniProtKB-SubCell"/>
</dbReference>
<keyword evidence="4 9" id="KW-1133">Transmembrane helix</keyword>
<keyword evidence="12" id="KW-1185">Reference proteome</keyword>
<dbReference type="PRINTS" id="PR00171">
    <property type="entry name" value="SUGRTRNSPORT"/>
</dbReference>
<proteinExistence type="inferred from homology"/>
<dbReference type="InterPro" id="IPR020846">
    <property type="entry name" value="MFS_dom"/>
</dbReference>
<dbReference type="Gene3D" id="1.20.1250.20">
    <property type="entry name" value="MFS general substrate transporter like domains"/>
    <property type="match status" value="1"/>
</dbReference>
<dbReference type="Proteomes" id="UP001445076">
    <property type="component" value="Unassembled WGS sequence"/>
</dbReference>
<evidence type="ECO:0000256" key="1">
    <source>
        <dbReference type="ARBA" id="ARBA00004651"/>
    </source>
</evidence>
<feature type="transmembrane region" description="Helical" evidence="9">
    <location>
        <begin position="105"/>
        <end position="123"/>
    </location>
</feature>
<dbReference type="InterPro" id="IPR003663">
    <property type="entry name" value="Sugar/inositol_transpt"/>
</dbReference>
<evidence type="ECO:0000256" key="4">
    <source>
        <dbReference type="ARBA" id="ARBA00022989"/>
    </source>
</evidence>
<dbReference type="InterPro" id="IPR050549">
    <property type="entry name" value="MFS_Trehalose_Transporter"/>
</dbReference>
<feature type="transmembrane region" description="Helical" evidence="9">
    <location>
        <begin position="365"/>
        <end position="389"/>
    </location>
</feature>
<evidence type="ECO:0000256" key="5">
    <source>
        <dbReference type="ARBA" id="ARBA00023136"/>
    </source>
</evidence>
<dbReference type="AlphaFoldDB" id="A0AAW0XP80"/>
<accession>A0AAW0XP80</accession>
<dbReference type="InterPro" id="IPR005829">
    <property type="entry name" value="Sugar_transporter_CS"/>
</dbReference>
<feature type="domain" description="Major facilitator superfamily (MFS) profile" evidence="10">
    <location>
        <begin position="36"/>
        <end position="456"/>
    </location>
</feature>
<gene>
    <name evidence="11" type="ORF">OTU49_002578</name>
</gene>
<comment type="caution">
    <text evidence="11">The sequence shown here is derived from an EMBL/GenBank/DDBJ whole genome shotgun (WGS) entry which is preliminary data.</text>
</comment>
<evidence type="ECO:0000313" key="11">
    <source>
        <dbReference type="EMBL" id="KAK8741252.1"/>
    </source>
</evidence>
<dbReference type="SUPFAM" id="SSF103473">
    <property type="entry name" value="MFS general substrate transporter"/>
    <property type="match status" value="1"/>
</dbReference>
<evidence type="ECO:0000256" key="2">
    <source>
        <dbReference type="ARBA" id="ARBA00022475"/>
    </source>
</evidence>
<feature type="transmembrane region" description="Helical" evidence="9">
    <location>
        <begin position="332"/>
        <end position="353"/>
    </location>
</feature>
<protein>
    <recommendedName>
        <fullName evidence="10">Major facilitator superfamily (MFS) profile domain-containing protein</fullName>
    </recommendedName>
</protein>
<dbReference type="InterPro" id="IPR036259">
    <property type="entry name" value="MFS_trans_sf"/>
</dbReference>
<feature type="transmembrane region" description="Helical" evidence="9">
    <location>
        <begin position="34"/>
        <end position="55"/>
    </location>
</feature>
<dbReference type="EMBL" id="JARKIK010000031">
    <property type="protein sequence ID" value="KAK8741252.1"/>
    <property type="molecule type" value="Genomic_DNA"/>
</dbReference>
<dbReference type="GO" id="GO:0022857">
    <property type="term" value="F:transmembrane transporter activity"/>
    <property type="evidence" value="ECO:0007669"/>
    <property type="project" value="InterPro"/>
</dbReference>
<dbReference type="PROSITE" id="PS50850">
    <property type="entry name" value="MFS"/>
    <property type="match status" value="1"/>
</dbReference>
<evidence type="ECO:0000259" key="10">
    <source>
        <dbReference type="PROSITE" id="PS50850"/>
    </source>
</evidence>
<dbReference type="Pfam" id="PF00083">
    <property type="entry name" value="Sugar_tr"/>
    <property type="match status" value="1"/>
</dbReference>
<comment type="subcellular location">
    <subcellularLocation>
        <location evidence="1">Cell membrane</location>
        <topology evidence="1">Multi-pass membrane protein</topology>
    </subcellularLocation>
</comment>
<feature type="transmembrane region" description="Helical" evidence="9">
    <location>
        <begin position="186"/>
        <end position="207"/>
    </location>
</feature>
<reference evidence="11 12" key="1">
    <citation type="journal article" date="2024" name="BMC Genomics">
        <title>Genome assembly of redclaw crayfish (Cherax quadricarinatus) provides insights into its immune adaptation and hypoxia tolerance.</title>
        <authorList>
            <person name="Liu Z."/>
            <person name="Zheng J."/>
            <person name="Li H."/>
            <person name="Fang K."/>
            <person name="Wang S."/>
            <person name="He J."/>
            <person name="Zhou D."/>
            <person name="Weng S."/>
            <person name="Chi M."/>
            <person name="Gu Z."/>
            <person name="He J."/>
            <person name="Li F."/>
            <person name="Wang M."/>
        </authorList>
    </citation>
    <scope>NUCLEOTIDE SEQUENCE [LARGE SCALE GENOMIC DNA]</scope>
    <source>
        <strain evidence="11">ZL_2023a</strain>
    </source>
</reference>
<feature type="transmembrane region" description="Helical" evidence="9">
    <location>
        <begin position="161"/>
        <end position="180"/>
    </location>
</feature>
<evidence type="ECO:0000256" key="3">
    <source>
        <dbReference type="ARBA" id="ARBA00022692"/>
    </source>
</evidence>
<feature type="transmembrane region" description="Helical" evidence="9">
    <location>
        <begin position="75"/>
        <end position="93"/>
    </location>
</feature>
<dbReference type="PROSITE" id="PS00216">
    <property type="entry name" value="SUGAR_TRANSPORT_1"/>
    <property type="match status" value="1"/>
</dbReference>
<dbReference type="PANTHER" id="PTHR48021">
    <property type="match status" value="1"/>
</dbReference>
<keyword evidence="8" id="KW-0813">Transport</keyword>
<name>A0AAW0XP80_CHEQU</name>
<keyword evidence="3 9" id="KW-0812">Transmembrane</keyword>
<feature type="transmembrane region" description="Helical" evidence="9">
    <location>
        <begin position="129"/>
        <end position="149"/>
    </location>
</feature>
<keyword evidence="2" id="KW-1003">Cell membrane</keyword>
<feature type="transmembrane region" description="Helical" evidence="9">
    <location>
        <begin position="306"/>
        <end position="325"/>
    </location>
</feature>
<feature type="transmembrane region" description="Helical" evidence="9">
    <location>
        <begin position="269"/>
        <end position="300"/>
    </location>
</feature>
<evidence type="ECO:0000256" key="7">
    <source>
        <dbReference type="ARBA" id="ARBA00024348"/>
    </source>
</evidence>
<dbReference type="NCBIfam" id="TIGR00879">
    <property type="entry name" value="SP"/>
    <property type="match status" value="1"/>
</dbReference>
<comment type="similarity">
    <text evidence="7">Belongs to the major facilitator superfamily. Sugar transporter (TC 2.A.1.1) family. Trehalose transporter subfamily.</text>
</comment>
<evidence type="ECO:0000256" key="8">
    <source>
        <dbReference type="RuleBase" id="RU003346"/>
    </source>
</evidence>
<evidence type="ECO:0000256" key="9">
    <source>
        <dbReference type="SAM" id="Phobius"/>
    </source>
</evidence>
<feature type="transmembrane region" description="Helical" evidence="9">
    <location>
        <begin position="430"/>
        <end position="452"/>
    </location>
</feature>
<organism evidence="11 12">
    <name type="scientific">Cherax quadricarinatus</name>
    <name type="common">Australian red claw crayfish</name>
    <dbReference type="NCBI Taxonomy" id="27406"/>
    <lineage>
        <taxon>Eukaryota</taxon>
        <taxon>Metazoa</taxon>
        <taxon>Ecdysozoa</taxon>
        <taxon>Arthropoda</taxon>
        <taxon>Crustacea</taxon>
        <taxon>Multicrustacea</taxon>
        <taxon>Malacostraca</taxon>
        <taxon>Eumalacostraca</taxon>
        <taxon>Eucarida</taxon>
        <taxon>Decapoda</taxon>
        <taxon>Pleocyemata</taxon>
        <taxon>Astacidea</taxon>
        <taxon>Parastacoidea</taxon>
        <taxon>Parastacidae</taxon>
        <taxon>Cherax</taxon>
    </lineage>
</organism>
<dbReference type="InterPro" id="IPR005828">
    <property type="entry name" value="MFS_sugar_transport-like"/>
</dbReference>
<evidence type="ECO:0000313" key="12">
    <source>
        <dbReference type="Proteomes" id="UP001445076"/>
    </source>
</evidence>
<dbReference type="FunFam" id="1.20.1250.20:FF:000055">
    <property type="entry name" value="Facilitated trehalose transporter Tret1-2 homolog"/>
    <property type="match status" value="1"/>
</dbReference>
<sequence length="542" mass="59205">MCKCDEVVQETMTSDDTNTQVERSNNKSRIIPQVLACMAASLGTLCSGAVNGWTAGALTSLDADPHMNMGTLQNAWVVAIIALGAVVGCPLAGYVMDLLGRRKTILVMCPFTFLGWITMALAVNLELVLTGRALCGLTTAFLFSAVPVYCSETPEAKVRGALGTLSSLFLTFGVVLSYVAGACFPWRISCYICGAPCLLTFAAIMLVPESPYWLLIKGKKADAEASLRWLRGPNYDFSKEIAEMEAKMLLVGKKLEFRELWRPRTRRPFLIALFMMTLQQASGGNILIMYTGTIFISAGVADHNMATVYAGLVQIVGTLLSVIMMDRAGRRPMIIISTAVMGTATLMLGVYYYVHNVMGNFWPRWVPLITVLVAVFGYCLGCRTIPWLLSAELFNTTIRSTANAVTLFYNRFLNFTVIQVYPFFEEAAGAHTVFAVFGALCLTCCIISFICVPETKGKTLEQIQEYFEKEALSSIYEVNDMNNQQSTCSDVIQGEANKSLPTTSTLATEKDYDISVGSFIDKPALGSKGQTQNSSSVENTAL</sequence>
<dbReference type="PANTHER" id="PTHR48021:SF1">
    <property type="entry name" value="GH07001P-RELATED"/>
    <property type="match status" value="1"/>
</dbReference>